<dbReference type="PANTHER" id="PTHR30023:SF0">
    <property type="entry name" value="PENICILLIN-SENSITIVE CARBOXYPEPTIDASE A"/>
    <property type="match status" value="1"/>
</dbReference>
<dbReference type="GO" id="GO:0000270">
    <property type="term" value="P:peptidoglycan metabolic process"/>
    <property type="evidence" value="ECO:0007669"/>
    <property type="project" value="TreeGrafter"/>
</dbReference>
<dbReference type="PRINTS" id="PR00922">
    <property type="entry name" value="DADACBPTASE3"/>
</dbReference>
<comment type="similarity">
    <text evidence="1">Belongs to the peptidase S13 family.</text>
</comment>
<dbReference type="Gene3D" id="3.50.80.20">
    <property type="entry name" value="D-Ala-D-Ala carboxypeptidase C, peptidase S13"/>
    <property type="match status" value="1"/>
</dbReference>
<keyword evidence="4" id="KW-1185">Reference proteome</keyword>
<dbReference type="PANTHER" id="PTHR30023">
    <property type="entry name" value="D-ALANYL-D-ALANINE CARBOXYPEPTIDASE"/>
    <property type="match status" value="1"/>
</dbReference>
<dbReference type="SUPFAM" id="SSF56601">
    <property type="entry name" value="beta-lactamase/transpeptidase-like"/>
    <property type="match status" value="1"/>
</dbReference>
<evidence type="ECO:0000313" key="4">
    <source>
        <dbReference type="Proteomes" id="UP000321412"/>
    </source>
</evidence>
<name>A0A5C6X0F6_9DELT</name>
<dbReference type="RefSeq" id="WP_146982459.1">
    <property type="nucleotide sequence ID" value="NZ_VOSM01000009.1"/>
</dbReference>
<keyword evidence="3" id="KW-0645">Protease</keyword>
<reference evidence="3 4" key="1">
    <citation type="submission" date="2019-08" db="EMBL/GenBank/DDBJ databases">
        <title>Bradymonadales sp. TMQ4.</title>
        <authorList>
            <person name="Liang Q."/>
        </authorList>
    </citation>
    <scope>NUCLEOTIDE SEQUENCE [LARGE SCALE GENOMIC DNA]</scope>
    <source>
        <strain evidence="3 4">TMQ4</strain>
    </source>
</reference>
<proteinExistence type="inferred from homology"/>
<accession>A0A5C6X0F6</accession>
<keyword evidence="3" id="KW-0121">Carboxypeptidase</keyword>
<protein>
    <submittedName>
        <fullName evidence="3">D-alanyl-D-alanine carboxypeptidase/D-alanyl-D-alanine-endopeptidase</fullName>
        <ecNumber evidence="3">3.4.16.4</ecNumber>
    </submittedName>
</protein>
<dbReference type="Gene3D" id="3.40.710.10">
    <property type="entry name" value="DD-peptidase/beta-lactamase superfamily"/>
    <property type="match status" value="2"/>
</dbReference>
<dbReference type="OrthoDB" id="5372081at2"/>
<evidence type="ECO:0000256" key="1">
    <source>
        <dbReference type="ARBA" id="ARBA00006096"/>
    </source>
</evidence>
<dbReference type="Proteomes" id="UP000321412">
    <property type="component" value="Unassembled WGS sequence"/>
</dbReference>
<dbReference type="EMBL" id="VOSM01000009">
    <property type="protein sequence ID" value="TXD35321.1"/>
    <property type="molecule type" value="Genomic_DNA"/>
</dbReference>
<dbReference type="InterPro" id="IPR000667">
    <property type="entry name" value="Peptidase_S13"/>
</dbReference>
<evidence type="ECO:0000313" key="3">
    <source>
        <dbReference type="EMBL" id="TXD35321.1"/>
    </source>
</evidence>
<dbReference type="GO" id="GO:0009002">
    <property type="term" value="F:serine-type D-Ala-D-Ala carboxypeptidase activity"/>
    <property type="evidence" value="ECO:0007669"/>
    <property type="project" value="UniProtKB-EC"/>
</dbReference>
<dbReference type="InterPro" id="IPR012338">
    <property type="entry name" value="Beta-lactam/transpept-like"/>
</dbReference>
<dbReference type="EC" id="3.4.16.4" evidence="3"/>
<keyword evidence="2 3" id="KW-0378">Hydrolase</keyword>
<sequence length="516" mass="56021">MRDRQQQQSSHRMYRRALRPASYLLVLLLIGLSANGVVAQEGQESSALEIPEVPEVPAIEEVERRDYPELERAIDRVLSDPELQRAKVGVHVEDAQTGEVLYSHLADEPLNPASNIKLITAATALDVLGPHYTFSTELATNMRSERSIDDLFVIGSGEAFLLFKDVLAWAGELRLQGIDTIAGDIIIDESAFAEGYLPPGYETRDTDASYRSSIGALSVNFNTVTTTVTPGAVGEPGEVRLDPPQGHIEVVNRTRTVRGSLARVQVSAIPTEEGTRIEVGGTIGQGAQPVAVRKRVDNPTEFAGAVVARAIKMVGIAFDGEVRPGAAPAPEVRQRLHVHNSSPLIDTIAAMNKWSNNFMAEQLLLATARGPGEPATWPQAIGKAREFMVSAGFDAETFSLHNGSGLYEGNAVSARQFVSLLRYMRGHAFGPEFIASLPIAGVDGSLRNRLREPHVAGNLRAKTGTLNNVTALSGYVQSRSGRQLAFSILINDPPRRAWVYRPHQDQIAQAIANFDE</sequence>
<comment type="caution">
    <text evidence="3">The sequence shown here is derived from an EMBL/GenBank/DDBJ whole genome shotgun (WGS) entry which is preliminary data.</text>
</comment>
<dbReference type="GO" id="GO:0006508">
    <property type="term" value="P:proteolysis"/>
    <property type="evidence" value="ECO:0007669"/>
    <property type="project" value="InterPro"/>
</dbReference>
<gene>
    <name evidence="3" type="primary">dacB</name>
    <name evidence="3" type="ORF">FRC98_16025</name>
</gene>
<dbReference type="AlphaFoldDB" id="A0A5C6X0F6"/>
<dbReference type="Pfam" id="PF02113">
    <property type="entry name" value="Peptidase_S13"/>
    <property type="match status" value="1"/>
</dbReference>
<dbReference type="NCBIfam" id="TIGR00666">
    <property type="entry name" value="PBP4"/>
    <property type="match status" value="1"/>
</dbReference>
<organism evidence="3 4">
    <name type="scientific">Lujinxingia vulgaris</name>
    <dbReference type="NCBI Taxonomy" id="2600176"/>
    <lineage>
        <taxon>Bacteria</taxon>
        <taxon>Deltaproteobacteria</taxon>
        <taxon>Bradymonadales</taxon>
        <taxon>Lujinxingiaceae</taxon>
        <taxon>Lujinxingia</taxon>
    </lineage>
</organism>
<evidence type="ECO:0000256" key="2">
    <source>
        <dbReference type="ARBA" id="ARBA00022801"/>
    </source>
</evidence>